<evidence type="ECO:0000313" key="3">
    <source>
        <dbReference type="Proteomes" id="UP000218785"/>
    </source>
</evidence>
<evidence type="ECO:0000313" key="2">
    <source>
        <dbReference type="EMBL" id="BAY99992.1"/>
    </source>
</evidence>
<dbReference type="RefSeq" id="WP_096578540.1">
    <property type="nucleotide sequence ID" value="NZ_CAWNJS010000001.1"/>
</dbReference>
<feature type="transmembrane region" description="Helical" evidence="1">
    <location>
        <begin position="54"/>
        <end position="75"/>
    </location>
</feature>
<evidence type="ECO:0000256" key="1">
    <source>
        <dbReference type="SAM" id="Phobius"/>
    </source>
</evidence>
<dbReference type="EMBL" id="AP018248">
    <property type="protein sequence ID" value="BAY99992.1"/>
    <property type="molecule type" value="Genomic_DNA"/>
</dbReference>
<keyword evidence="1" id="KW-1133">Transmembrane helix</keyword>
<dbReference type="KEGG" id="ttq:NIES37_39750"/>
<accession>A0A1Z4N2M6</accession>
<keyword evidence="1" id="KW-0812">Transmembrane</keyword>
<feature type="transmembrane region" description="Helical" evidence="1">
    <location>
        <begin position="293"/>
        <end position="312"/>
    </location>
</feature>
<sequence length="341" mass="36552">MFYYFLRYGLILSQAQVPNPGQAASTITEDGVAASEAVAKSIDKLWNDVLSGGLYSAIANLGIFFAVGTLLIFIVQWTKEMIDGDSSRGFTEIIWPIVVIVLLANHAQPLAAVTQGLRGIINQTNQTLLASTSASIQLQEAYQQVMLKTGKGDAIQSLIAQCNAIADPTQQTQCLQNASKQAKEIESQLDNDNRPDWLKGISDFFNTNIFQLTVRGWLLALAIAFQWIVEVCLLLTALLGPLAVGGSLLPVGNKAIFAWLTGFFSVGMIKLCFNIISGLVATIVLNANNNDPMIFAFAIGILAPILSVVLAAGGGMAIFRSFSSLASFGLSSVVMRIVNKS</sequence>
<dbReference type="Proteomes" id="UP000218785">
    <property type="component" value="Chromosome"/>
</dbReference>
<proteinExistence type="predicted"/>
<protein>
    <submittedName>
        <fullName evidence="2">Uncharacterized protein</fullName>
    </submittedName>
</protein>
<feature type="transmembrane region" description="Helical" evidence="1">
    <location>
        <begin position="256"/>
        <end position="281"/>
    </location>
</feature>
<reference evidence="2 3" key="1">
    <citation type="submission" date="2017-06" db="EMBL/GenBank/DDBJ databases">
        <title>Genome sequencing of cyanobaciteial culture collection at National Institute for Environmental Studies (NIES).</title>
        <authorList>
            <person name="Hirose Y."/>
            <person name="Shimura Y."/>
            <person name="Fujisawa T."/>
            <person name="Nakamura Y."/>
            <person name="Kawachi M."/>
        </authorList>
    </citation>
    <scope>NUCLEOTIDE SEQUENCE [LARGE SCALE GENOMIC DNA]</scope>
    <source>
        <strain evidence="2 3">NIES-37</strain>
    </source>
</reference>
<keyword evidence="3" id="KW-1185">Reference proteome</keyword>
<name>A0A1Z4N2M6_9CYAN</name>
<feature type="transmembrane region" description="Helical" evidence="1">
    <location>
        <begin position="217"/>
        <end position="244"/>
    </location>
</feature>
<gene>
    <name evidence="2" type="ORF">NIES37_39750</name>
</gene>
<organism evidence="2 3">
    <name type="scientific">Tolypothrix tenuis PCC 7101</name>
    <dbReference type="NCBI Taxonomy" id="231146"/>
    <lineage>
        <taxon>Bacteria</taxon>
        <taxon>Bacillati</taxon>
        <taxon>Cyanobacteriota</taxon>
        <taxon>Cyanophyceae</taxon>
        <taxon>Nostocales</taxon>
        <taxon>Tolypothrichaceae</taxon>
        <taxon>Tolypothrix</taxon>
    </lineage>
</organism>
<dbReference type="AlphaFoldDB" id="A0A1Z4N2M6"/>
<keyword evidence="1" id="KW-0472">Membrane</keyword>